<feature type="region of interest" description="Disordered" evidence="1">
    <location>
        <begin position="1"/>
        <end position="30"/>
    </location>
</feature>
<dbReference type="EMBL" id="FQ790361">
    <property type="protein sequence ID" value="CCD56585.1"/>
    <property type="molecule type" value="Genomic_DNA"/>
</dbReference>
<gene>
    <name evidence="2" type="ORF">BofuT4_uP143930.1</name>
</gene>
<proteinExistence type="predicted"/>
<name>G2YY87_BOTF4</name>
<evidence type="ECO:0000313" key="3">
    <source>
        <dbReference type="Proteomes" id="UP000008177"/>
    </source>
</evidence>
<dbReference type="Proteomes" id="UP000008177">
    <property type="component" value="Unplaced contigs"/>
</dbReference>
<sequence>MLNNEDPSLHISSEKHRATPSASNQPNDGTISRLVFAASMLAKRNQEVESEAKKWC</sequence>
<dbReference type="HOGENOM" id="CLU_3013995_0_0_1"/>
<evidence type="ECO:0000256" key="1">
    <source>
        <dbReference type="SAM" id="MobiDB-lite"/>
    </source>
</evidence>
<reference evidence="3" key="1">
    <citation type="journal article" date="2011" name="PLoS Genet.">
        <title>Genomic analysis of the necrotrophic fungal pathogens Sclerotinia sclerotiorum and Botrytis cinerea.</title>
        <authorList>
            <person name="Amselem J."/>
            <person name="Cuomo C.A."/>
            <person name="van Kan J.A."/>
            <person name="Viaud M."/>
            <person name="Benito E.P."/>
            <person name="Couloux A."/>
            <person name="Coutinho P.M."/>
            <person name="de Vries R.P."/>
            <person name="Dyer P.S."/>
            <person name="Fillinger S."/>
            <person name="Fournier E."/>
            <person name="Gout L."/>
            <person name="Hahn M."/>
            <person name="Kohn L."/>
            <person name="Lapalu N."/>
            <person name="Plummer K.M."/>
            <person name="Pradier J.M."/>
            <person name="Quevillon E."/>
            <person name="Sharon A."/>
            <person name="Simon A."/>
            <person name="ten Have A."/>
            <person name="Tudzynski B."/>
            <person name="Tudzynski P."/>
            <person name="Wincker P."/>
            <person name="Andrew M."/>
            <person name="Anthouard V."/>
            <person name="Beever R.E."/>
            <person name="Beffa R."/>
            <person name="Benoit I."/>
            <person name="Bouzid O."/>
            <person name="Brault B."/>
            <person name="Chen Z."/>
            <person name="Choquer M."/>
            <person name="Collemare J."/>
            <person name="Cotton P."/>
            <person name="Danchin E.G."/>
            <person name="Da Silva C."/>
            <person name="Gautier A."/>
            <person name="Giraud C."/>
            <person name="Giraud T."/>
            <person name="Gonzalez C."/>
            <person name="Grossetete S."/>
            <person name="Guldener U."/>
            <person name="Henrissat B."/>
            <person name="Howlett B.J."/>
            <person name="Kodira C."/>
            <person name="Kretschmer M."/>
            <person name="Lappartient A."/>
            <person name="Leroch M."/>
            <person name="Levis C."/>
            <person name="Mauceli E."/>
            <person name="Neuveglise C."/>
            <person name="Oeser B."/>
            <person name="Pearson M."/>
            <person name="Poulain J."/>
            <person name="Poussereau N."/>
            <person name="Quesneville H."/>
            <person name="Rascle C."/>
            <person name="Schumacher J."/>
            <person name="Segurens B."/>
            <person name="Sexton A."/>
            <person name="Silva E."/>
            <person name="Sirven C."/>
            <person name="Soanes D.M."/>
            <person name="Talbot N.J."/>
            <person name="Templeton M."/>
            <person name="Yandava C."/>
            <person name="Yarden O."/>
            <person name="Zeng Q."/>
            <person name="Rollins J.A."/>
            <person name="Lebrun M.H."/>
            <person name="Dickman M."/>
        </authorList>
    </citation>
    <scope>NUCLEOTIDE SEQUENCE [LARGE SCALE GENOMIC DNA]</scope>
    <source>
        <strain evidence="3">T4</strain>
    </source>
</reference>
<accession>G2YY87</accession>
<dbReference type="InParanoid" id="G2YY87"/>
<protein>
    <submittedName>
        <fullName evidence="2">Uncharacterized protein</fullName>
    </submittedName>
</protein>
<organism evidence="2 3">
    <name type="scientific">Botryotinia fuckeliana (strain T4)</name>
    <name type="common">Noble rot fungus</name>
    <name type="synonym">Botrytis cinerea</name>
    <dbReference type="NCBI Taxonomy" id="999810"/>
    <lineage>
        <taxon>Eukaryota</taxon>
        <taxon>Fungi</taxon>
        <taxon>Dikarya</taxon>
        <taxon>Ascomycota</taxon>
        <taxon>Pezizomycotina</taxon>
        <taxon>Leotiomycetes</taxon>
        <taxon>Helotiales</taxon>
        <taxon>Sclerotiniaceae</taxon>
        <taxon>Botrytis</taxon>
    </lineage>
</organism>
<feature type="compositionally biased region" description="Polar residues" evidence="1">
    <location>
        <begin position="20"/>
        <end position="30"/>
    </location>
</feature>
<dbReference type="AlphaFoldDB" id="G2YY87"/>
<evidence type="ECO:0000313" key="2">
    <source>
        <dbReference type="EMBL" id="CCD56585.1"/>
    </source>
</evidence>